<dbReference type="InterPro" id="IPR017941">
    <property type="entry name" value="Rieske_2Fe-2S"/>
</dbReference>
<comment type="caution">
    <text evidence="9">The sequence shown here is derived from an EMBL/GenBank/DDBJ whole genome shotgun (WGS) entry which is preliminary data.</text>
</comment>
<comment type="cofactor">
    <cofactor evidence="1">
        <name>Fe cation</name>
        <dbReference type="ChEBI" id="CHEBI:24875"/>
    </cofactor>
</comment>
<feature type="region of interest" description="Disordered" evidence="7">
    <location>
        <begin position="388"/>
        <end position="408"/>
    </location>
</feature>
<dbReference type="EC" id="1.14.13.-" evidence="9"/>
<keyword evidence="2" id="KW-0001">2Fe-2S</keyword>
<name>A0ABU5DX98_9PROT</name>
<keyword evidence="5" id="KW-0408">Iron</keyword>
<dbReference type="Pfam" id="PF00355">
    <property type="entry name" value="Rieske"/>
    <property type="match status" value="1"/>
</dbReference>
<dbReference type="InterPro" id="IPR001663">
    <property type="entry name" value="Rng_hydr_dOase-A"/>
</dbReference>
<organism evidence="9 10">
    <name type="scientific">Dongia rigui</name>
    <dbReference type="NCBI Taxonomy" id="940149"/>
    <lineage>
        <taxon>Bacteria</taxon>
        <taxon>Pseudomonadati</taxon>
        <taxon>Pseudomonadota</taxon>
        <taxon>Alphaproteobacteria</taxon>
        <taxon>Rhodospirillales</taxon>
        <taxon>Dongiaceae</taxon>
        <taxon>Dongia</taxon>
    </lineage>
</organism>
<dbReference type="CDD" id="cd00680">
    <property type="entry name" value="RHO_alpha_C"/>
    <property type="match status" value="1"/>
</dbReference>
<evidence type="ECO:0000313" key="9">
    <source>
        <dbReference type="EMBL" id="MDY0871201.1"/>
    </source>
</evidence>
<evidence type="ECO:0000256" key="5">
    <source>
        <dbReference type="ARBA" id="ARBA00023004"/>
    </source>
</evidence>
<keyword evidence="10" id="KW-1185">Reference proteome</keyword>
<dbReference type="Proteomes" id="UP001271769">
    <property type="component" value="Unassembled WGS sequence"/>
</dbReference>
<evidence type="ECO:0000256" key="4">
    <source>
        <dbReference type="ARBA" id="ARBA00023002"/>
    </source>
</evidence>
<evidence type="ECO:0000256" key="7">
    <source>
        <dbReference type="SAM" id="MobiDB-lite"/>
    </source>
</evidence>
<dbReference type="InterPro" id="IPR015879">
    <property type="entry name" value="Ring_hydroxy_dOase_asu_C_dom"/>
</dbReference>
<feature type="domain" description="Rieske" evidence="8">
    <location>
        <begin position="48"/>
        <end position="156"/>
    </location>
</feature>
<dbReference type="SUPFAM" id="SSF55961">
    <property type="entry name" value="Bet v1-like"/>
    <property type="match status" value="1"/>
</dbReference>
<reference evidence="9 10" key="1">
    <citation type="journal article" date="2013" name="Antonie Van Leeuwenhoek">
        <title>Dongia rigui sp. nov., isolated from freshwater of a large wetland in Korea.</title>
        <authorList>
            <person name="Baik K.S."/>
            <person name="Hwang Y.M."/>
            <person name="Choi J.S."/>
            <person name="Kwon J."/>
            <person name="Seong C.N."/>
        </authorList>
    </citation>
    <scope>NUCLEOTIDE SEQUENCE [LARGE SCALE GENOMIC DNA]</scope>
    <source>
        <strain evidence="9 10">04SU4-P</strain>
    </source>
</reference>
<keyword evidence="3" id="KW-0479">Metal-binding</keyword>
<dbReference type="PANTHER" id="PTHR43756:SF5">
    <property type="entry name" value="CHOLINE MONOOXYGENASE, CHLOROPLASTIC"/>
    <property type="match status" value="1"/>
</dbReference>
<dbReference type="Pfam" id="PF00848">
    <property type="entry name" value="Ring_hydroxyl_A"/>
    <property type="match status" value="1"/>
</dbReference>
<dbReference type="SUPFAM" id="SSF50022">
    <property type="entry name" value="ISP domain"/>
    <property type="match status" value="1"/>
</dbReference>
<evidence type="ECO:0000256" key="1">
    <source>
        <dbReference type="ARBA" id="ARBA00001962"/>
    </source>
</evidence>
<accession>A0ABU5DX98</accession>
<protein>
    <submittedName>
        <fullName evidence="9">Aromatic ring-hydroxylating dioxygenase subunit alpha</fullName>
        <ecNumber evidence="9">1.14.13.-</ecNumber>
    </submittedName>
</protein>
<keyword evidence="9" id="KW-0223">Dioxygenase</keyword>
<dbReference type="PRINTS" id="PR00090">
    <property type="entry name" value="RNGDIOXGNASE"/>
</dbReference>
<proteinExistence type="predicted"/>
<gene>
    <name evidence="9" type="ORF">SMD31_04690</name>
</gene>
<keyword evidence="4 9" id="KW-0560">Oxidoreductase</keyword>
<evidence type="ECO:0000313" key="10">
    <source>
        <dbReference type="Proteomes" id="UP001271769"/>
    </source>
</evidence>
<sequence length="408" mass="45610">MMTEIKSGTPIAKQSQRHGGLPVSLPAWAYTSDELADLEYEHVILPSWQFVCHVSQVKNPGDYMTLDMKKDSVLVMRGKDDVLRAFMNVCRHRAAKLLTGAGNCRARITCPYHGWSYDLSGELKGLPAEKTFPGVEKDKLGLKEIEIEILAGMVFARVVPGGPTLRESFGAMADVIAEYRLEEMVPGGEPWIDTWDCNWKIAVDNNLENYHITVGHPGLNRMFDSDLTGVLNEHGVAYSKSVLKGIPSPNRAERMYQHLAKNAFTQLPEAARRTWTFFSLVPNIGLDIYPDSFDIFQILPQSGTTCVMRYPIFVRPDANREEKAMQYLNARINRQVGLEDRELCERVQAGMGSHGYEPGPLSNYEHAVVDFHNRIRAACPVVNDAKAPVSGTMRQRNDALRGDARSAA</sequence>
<dbReference type="PANTHER" id="PTHR43756">
    <property type="entry name" value="CHOLINE MONOOXYGENASE, CHLOROPLASTIC"/>
    <property type="match status" value="1"/>
</dbReference>
<evidence type="ECO:0000256" key="6">
    <source>
        <dbReference type="ARBA" id="ARBA00023014"/>
    </source>
</evidence>
<dbReference type="GO" id="GO:0051213">
    <property type="term" value="F:dioxygenase activity"/>
    <property type="evidence" value="ECO:0007669"/>
    <property type="project" value="UniProtKB-KW"/>
</dbReference>
<dbReference type="PROSITE" id="PS51296">
    <property type="entry name" value="RIESKE"/>
    <property type="match status" value="1"/>
</dbReference>
<dbReference type="EMBL" id="JAXCLX010000001">
    <property type="protein sequence ID" value="MDY0871201.1"/>
    <property type="molecule type" value="Genomic_DNA"/>
</dbReference>
<dbReference type="Gene3D" id="2.102.10.10">
    <property type="entry name" value="Rieske [2Fe-2S] iron-sulphur domain"/>
    <property type="match status" value="1"/>
</dbReference>
<dbReference type="Gene3D" id="3.90.380.10">
    <property type="entry name" value="Naphthalene 1,2-dioxygenase Alpha Subunit, Chain A, domain 1"/>
    <property type="match status" value="2"/>
</dbReference>
<evidence type="ECO:0000256" key="3">
    <source>
        <dbReference type="ARBA" id="ARBA00022723"/>
    </source>
</evidence>
<evidence type="ECO:0000259" key="8">
    <source>
        <dbReference type="PROSITE" id="PS51296"/>
    </source>
</evidence>
<dbReference type="CDD" id="cd03469">
    <property type="entry name" value="Rieske_RO_Alpha_N"/>
    <property type="match status" value="1"/>
</dbReference>
<keyword evidence="6" id="KW-0411">Iron-sulfur</keyword>
<dbReference type="RefSeq" id="WP_320499566.1">
    <property type="nucleotide sequence ID" value="NZ_JAXCLX010000001.1"/>
</dbReference>
<feature type="compositionally biased region" description="Basic and acidic residues" evidence="7">
    <location>
        <begin position="395"/>
        <end position="408"/>
    </location>
</feature>
<dbReference type="InterPro" id="IPR036922">
    <property type="entry name" value="Rieske_2Fe-2S_sf"/>
</dbReference>
<evidence type="ECO:0000256" key="2">
    <source>
        <dbReference type="ARBA" id="ARBA00022714"/>
    </source>
</evidence>